<feature type="compositionally biased region" description="Pro residues" evidence="15">
    <location>
        <begin position="544"/>
        <end position="566"/>
    </location>
</feature>
<evidence type="ECO:0000256" key="4">
    <source>
        <dbReference type="ARBA" id="ARBA00022490"/>
    </source>
</evidence>
<evidence type="ECO:0000259" key="17">
    <source>
        <dbReference type="PROSITE" id="PS50089"/>
    </source>
</evidence>
<dbReference type="InterPro" id="IPR015940">
    <property type="entry name" value="UBA"/>
</dbReference>
<dbReference type="GO" id="GO:0017124">
    <property type="term" value="F:SH3 domain binding"/>
    <property type="evidence" value="ECO:0007669"/>
    <property type="project" value="TreeGrafter"/>
</dbReference>
<keyword evidence="9 14" id="KW-0833">Ubl conjugation pathway</keyword>
<dbReference type="SUPFAM" id="SSF47473">
    <property type="entry name" value="EF-hand"/>
    <property type="match status" value="1"/>
</dbReference>
<evidence type="ECO:0000256" key="3">
    <source>
        <dbReference type="ARBA" id="ARBA00004906"/>
    </source>
</evidence>
<sequence length="891" mass="99987">MANSMNGRNPGGRGGNPRKGRILGIIDAIQDAVGPPKQAAADRRTVEKTWKLMDKVVRLCQNPKLQLKNSPPYILDILPDTYQHLRLILSKYDDNQKLAQLSENEYFKIYIDSLMKKSKRAIRLFKEGKERMYEEQSQDRRKLTKLSLIFSHMLAEIKAIFPSGQFQGDNFRITKADAAEFWRKFFGDKTIVPWKVFRQCLHEVHQISSGLEAMALKSTIDLTFNDYISVFEFDIFTRLFQPWGSILRNWNFLAVTHPGYMAFLTYDEVKARLQKYSTKPGSYIFRLSCTRLGQWAIGYVTGDGNILQTIPHNKPLFQALIDGSREGFYLYPDGRSYNPDLTGLCEPTPHDHIKVTQEQYELYCEMGSTFQLCKICAENDKDVKIEPCGHLMCTSCLTAWQESDGQGCPFCRCEIKGTEPIIVDPFDPRDEGSRCCSIIDPFGMPMLDLDDDDDREESLMMNRLANVRKCADRQNSPVTSPGSSPLAQRRKPQQDPLQIPHLSLPPVPPRLDLIQKGIVRSPCGSPTSSPKSSPCMVRKQDKPLPAPPPPLREPPPPPERPPPIPPENRLSRHLQHMESVPSRDQPMPLEAWCPRDMFGTNPSIGCRILGDGSPKPGITASSNVNGRHGRMGSDPVFLRKHRRHDLPSEGAKVFSNGYLGNEEYDVPPRLSPPPPITALLPSIKCTGPLANSLSEKTRDPVAEDVDEYKIPSSHPVSLNSQPSHCHNVKPSVRSCDNGHCILNGTHGTSSEMKKSNIPELGIYLKDPFFDPASGQVPLPPARRLPGENVKSNRTSQDYDHLPSSSDGSQAPARPPKPRPRRTAPEIHHRKPHGPEATLENVDAKIAKLMGEGYAFEEVKRALEIAQNNVEVARSILREFAFPPPVSPRLNL</sequence>
<dbReference type="Gene3D" id="1.10.8.10">
    <property type="entry name" value="DNA helicase RuvA subunit, C-terminal domain"/>
    <property type="match status" value="1"/>
</dbReference>
<dbReference type="AlphaFoldDB" id="A0AAX6NS98"/>
<dbReference type="InterPro" id="IPR036860">
    <property type="entry name" value="SH2_dom_sf"/>
</dbReference>
<gene>
    <name evidence="20" type="primary">Cblb</name>
</gene>
<keyword evidence="7" id="KW-0677">Repeat</keyword>
<dbReference type="FunFam" id="3.30.505.10:FF:000154">
    <property type="entry name" value="E3 ubiquitin-protein ligase CBL"/>
    <property type="match status" value="1"/>
</dbReference>
<comment type="function">
    <text evidence="14">E3 ubiquitin-protein ligase which accepts ubiquitin from specific E2 ubiquitin-conjugating enzymes, and transfers it to substrates, generally promoting their degradation by the proteasome.</text>
</comment>
<dbReference type="CDD" id="cd16709">
    <property type="entry name" value="RING-HC_Cbl-b"/>
    <property type="match status" value="1"/>
</dbReference>
<dbReference type="FunFam" id="1.10.8.10:FF:000037">
    <property type="entry name" value="E3 ubiquitin-protein ligase CBL-B isoform B"/>
    <property type="match status" value="1"/>
</dbReference>
<name>A0AAX6NS98_HETGA</name>
<comment type="subunit">
    <text evidence="12">Interacts with SH3 domain-containing proteins LCK, CRK and SORBS1. Interacts with LCP2 and ZAP70. Interacts with CBL. Interacts with SH3 domain-containing proteins VAV1, FYN, FGR, PLCG1, GRB2, CRKL, PIK3R1 and SH3KBP1/CIN85. Identified in heterotrimeric complexes with SH3KBP1/CIN85, CD2AP and ARHGEF7, where one CBLB peptide binds two copies of the other protein. Interacts with poly-ubiquitinated proteins. Dimerization is required for the binding of poly-ubiquitin, but not for the binding of mono-ubiquitin. Interacts with EGFR (phosphorylated). Interacts with IFT20.</text>
</comment>
<evidence type="ECO:0000259" key="18">
    <source>
        <dbReference type="PROSITE" id="PS51506"/>
    </source>
</evidence>
<evidence type="ECO:0000256" key="11">
    <source>
        <dbReference type="ARBA" id="ARBA00022837"/>
    </source>
</evidence>
<comment type="domain">
    <text evidence="14">The N-terminus is composed of the phosphotyrosine binding (PTB) domain, a short linker region and the RING-type zinc finger. The PTB domain, which is also called TKB (tyrosine kinase binding) domain, is composed of three different subdomains: a four-helix bundle (4H), a calcium-binding EF hand and a divergent SH2 domain.</text>
</comment>
<evidence type="ECO:0000256" key="2">
    <source>
        <dbReference type="ARBA" id="ARBA00004496"/>
    </source>
</evidence>
<feature type="region of interest" description="Disordered" evidence="15">
    <location>
        <begin position="774"/>
        <end position="838"/>
    </location>
</feature>
<dbReference type="Gene3D" id="1.20.930.20">
    <property type="entry name" value="Adaptor protein Cbl, N-terminal domain"/>
    <property type="match status" value="1"/>
</dbReference>
<dbReference type="PROSITE" id="PS50030">
    <property type="entry name" value="UBA"/>
    <property type="match status" value="1"/>
</dbReference>
<feature type="domain" description="Cbl-PTB" evidence="18">
    <location>
        <begin position="35"/>
        <end position="343"/>
    </location>
</feature>
<protein>
    <recommendedName>
        <fullName evidence="14">E3 ubiquitin-protein ligase CBL</fullName>
        <ecNumber evidence="14">2.3.2.27</ecNumber>
    </recommendedName>
</protein>
<keyword evidence="5 14" id="KW-0808">Transferase</keyword>
<dbReference type="GO" id="GO:0023051">
    <property type="term" value="P:regulation of signaling"/>
    <property type="evidence" value="ECO:0007669"/>
    <property type="project" value="InterPro"/>
</dbReference>
<dbReference type="Gene3D" id="3.30.505.10">
    <property type="entry name" value="SH2 domain"/>
    <property type="match status" value="1"/>
</dbReference>
<dbReference type="Pfam" id="PF02761">
    <property type="entry name" value="Cbl_N2"/>
    <property type="match status" value="1"/>
</dbReference>
<keyword evidence="4" id="KW-0963">Cytoplasm</keyword>
<evidence type="ECO:0000256" key="8">
    <source>
        <dbReference type="ARBA" id="ARBA00022771"/>
    </source>
</evidence>
<dbReference type="InterPro" id="IPR013083">
    <property type="entry name" value="Znf_RING/FYVE/PHD"/>
</dbReference>
<dbReference type="SMART" id="SM00184">
    <property type="entry name" value="RING"/>
    <property type="match status" value="1"/>
</dbReference>
<evidence type="ECO:0000256" key="1">
    <source>
        <dbReference type="ARBA" id="ARBA00000900"/>
    </source>
</evidence>
<dbReference type="InterPro" id="IPR017907">
    <property type="entry name" value="Znf_RING_CS"/>
</dbReference>
<proteinExistence type="predicted"/>
<dbReference type="PROSITE" id="PS51506">
    <property type="entry name" value="CBL_PTB"/>
    <property type="match status" value="1"/>
</dbReference>
<dbReference type="GO" id="GO:0008270">
    <property type="term" value="F:zinc ion binding"/>
    <property type="evidence" value="ECO:0007669"/>
    <property type="project" value="UniProtKB-KW"/>
</dbReference>
<feature type="domain" description="RING-type" evidence="17">
    <location>
        <begin position="373"/>
        <end position="412"/>
    </location>
</feature>
<organism evidence="19 20">
    <name type="scientific">Heterocephalus glaber</name>
    <name type="common">Naked mole rat</name>
    <dbReference type="NCBI Taxonomy" id="10181"/>
    <lineage>
        <taxon>Eukaryota</taxon>
        <taxon>Metazoa</taxon>
        <taxon>Chordata</taxon>
        <taxon>Craniata</taxon>
        <taxon>Vertebrata</taxon>
        <taxon>Euteleostomi</taxon>
        <taxon>Mammalia</taxon>
        <taxon>Eutheria</taxon>
        <taxon>Euarchontoglires</taxon>
        <taxon>Glires</taxon>
        <taxon>Rodentia</taxon>
        <taxon>Hystricomorpha</taxon>
        <taxon>Bathyergidae</taxon>
        <taxon>Heterocephalus</taxon>
    </lineage>
</organism>
<evidence type="ECO:0000256" key="7">
    <source>
        <dbReference type="ARBA" id="ARBA00022737"/>
    </source>
</evidence>
<dbReference type="PANTHER" id="PTHR23007:SF3">
    <property type="entry name" value="E3 UBIQUITIN-PROTEIN LIGASE CBL-B"/>
    <property type="match status" value="1"/>
</dbReference>
<dbReference type="InterPro" id="IPR036537">
    <property type="entry name" value="Adaptor_Cbl_N_dom_sf"/>
</dbReference>
<dbReference type="EC" id="2.3.2.27" evidence="14"/>
<dbReference type="SUPFAM" id="SSF57850">
    <property type="entry name" value="RING/U-box"/>
    <property type="match status" value="1"/>
</dbReference>
<evidence type="ECO:0000256" key="6">
    <source>
        <dbReference type="ARBA" id="ARBA00022723"/>
    </source>
</evidence>
<dbReference type="Pfam" id="PF02762">
    <property type="entry name" value="Cbl_N3"/>
    <property type="match status" value="1"/>
</dbReference>
<evidence type="ECO:0000256" key="5">
    <source>
        <dbReference type="ARBA" id="ARBA00022679"/>
    </source>
</evidence>
<keyword evidence="11 14" id="KW-0106">Calcium</keyword>
<dbReference type="CDD" id="cd09920">
    <property type="entry name" value="SH2_Cbl-b_TKB"/>
    <property type="match status" value="1"/>
</dbReference>
<dbReference type="Pfam" id="PF02262">
    <property type="entry name" value="Cbl_N"/>
    <property type="match status" value="1"/>
</dbReference>
<dbReference type="GO" id="GO:0001784">
    <property type="term" value="F:phosphotyrosine residue binding"/>
    <property type="evidence" value="ECO:0007669"/>
    <property type="project" value="UniProtKB-UniRule"/>
</dbReference>
<dbReference type="Proteomes" id="UP000694906">
    <property type="component" value="Unplaced"/>
</dbReference>
<evidence type="ECO:0000256" key="14">
    <source>
        <dbReference type="RuleBase" id="RU367001"/>
    </source>
</evidence>
<reference evidence="20" key="1">
    <citation type="submission" date="2025-08" db="UniProtKB">
        <authorList>
            <consortium name="RefSeq"/>
        </authorList>
    </citation>
    <scope>IDENTIFICATION</scope>
</reference>
<keyword evidence="10 14" id="KW-0862">Zinc</keyword>
<dbReference type="InterPro" id="IPR011992">
    <property type="entry name" value="EF-hand-dom_pair"/>
</dbReference>
<accession>A0AAX6NS98</accession>
<keyword evidence="6 14" id="KW-0479">Metal-binding</keyword>
<dbReference type="FunFam" id="3.30.40.10:FF:000015">
    <property type="entry name" value="E3 ubiquitin-protein ligase CBL"/>
    <property type="match status" value="1"/>
</dbReference>
<comment type="catalytic activity">
    <reaction evidence="1 14">
        <text>S-ubiquitinyl-[E2 ubiquitin-conjugating enzyme]-L-cysteine + [acceptor protein]-L-lysine = [E2 ubiquitin-conjugating enzyme]-L-cysteine + N(6)-ubiquitinyl-[acceptor protein]-L-lysine.</text>
        <dbReference type="EC" id="2.3.2.27"/>
    </reaction>
</comment>
<dbReference type="RefSeq" id="XP_004835841.1">
    <property type="nucleotide sequence ID" value="XM_004835784.2"/>
</dbReference>
<dbReference type="GO" id="GO:0005737">
    <property type="term" value="C:cytoplasm"/>
    <property type="evidence" value="ECO:0007669"/>
    <property type="project" value="UniProtKB-SubCell"/>
</dbReference>
<evidence type="ECO:0000256" key="9">
    <source>
        <dbReference type="ARBA" id="ARBA00022786"/>
    </source>
</evidence>
<dbReference type="InterPro" id="IPR014741">
    <property type="entry name" value="Adaptor_Cbl_EF_hand-like"/>
</dbReference>
<comment type="pathway">
    <text evidence="3 14">Protein modification; protein ubiquitination.</text>
</comment>
<evidence type="ECO:0000256" key="13">
    <source>
        <dbReference type="PROSITE-ProRule" id="PRU00175"/>
    </source>
</evidence>
<dbReference type="InterPro" id="IPR003153">
    <property type="entry name" value="Adaptor_Cbl_N_hlx"/>
</dbReference>
<dbReference type="Gene3D" id="1.10.238.10">
    <property type="entry name" value="EF-hand"/>
    <property type="match status" value="1"/>
</dbReference>
<evidence type="ECO:0000256" key="12">
    <source>
        <dbReference type="ARBA" id="ARBA00065060"/>
    </source>
</evidence>
<dbReference type="GeneID" id="101719173"/>
<evidence type="ECO:0000256" key="10">
    <source>
        <dbReference type="ARBA" id="ARBA00022833"/>
    </source>
</evidence>
<dbReference type="GO" id="GO:0061630">
    <property type="term" value="F:ubiquitin protein ligase activity"/>
    <property type="evidence" value="ECO:0007669"/>
    <property type="project" value="UniProtKB-EC"/>
</dbReference>
<dbReference type="CTD" id="868"/>
<dbReference type="InterPro" id="IPR039520">
    <property type="entry name" value="CBL-B_RING-HC"/>
</dbReference>
<evidence type="ECO:0000259" key="16">
    <source>
        <dbReference type="PROSITE" id="PS50030"/>
    </source>
</evidence>
<dbReference type="InterPro" id="IPR024162">
    <property type="entry name" value="Adaptor_Cbl"/>
</dbReference>
<dbReference type="InterPro" id="IPR018957">
    <property type="entry name" value="Znf_C3HC4_RING-type"/>
</dbReference>
<dbReference type="SMART" id="SM00165">
    <property type="entry name" value="UBA"/>
    <property type="match status" value="1"/>
</dbReference>
<dbReference type="InterPro" id="IPR001841">
    <property type="entry name" value="Znf_RING"/>
</dbReference>
<evidence type="ECO:0000313" key="20">
    <source>
        <dbReference type="RefSeq" id="XP_004835841.1"/>
    </source>
</evidence>
<dbReference type="SUPFAM" id="SSF47668">
    <property type="entry name" value="N-terminal domain of cbl (N-cbl)"/>
    <property type="match status" value="1"/>
</dbReference>
<dbReference type="SUPFAM" id="SSF55550">
    <property type="entry name" value="SH2 domain"/>
    <property type="match status" value="1"/>
</dbReference>
<feature type="compositionally biased region" description="Basic residues" evidence="15">
    <location>
        <begin position="815"/>
        <end position="831"/>
    </location>
</feature>
<dbReference type="PROSITE" id="PS00518">
    <property type="entry name" value="ZF_RING_1"/>
    <property type="match status" value="1"/>
</dbReference>
<dbReference type="GO" id="GO:0007166">
    <property type="term" value="P:cell surface receptor signaling pathway"/>
    <property type="evidence" value="ECO:0007669"/>
    <property type="project" value="InterPro"/>
</dbReference>
<dbReference type="InterPro" id="IPR024159">
    <property type="entry name" value="Cbl_PTB"/>
</dbReference>
<dbReference type="GO" id="GO:0030971">
    <property type="term" value="F:receptor tyrosine kinase binding"/>
    <property type="evidence" value="ECO:0007669"/>
    <property type="project" value="TreeGrafter"/>
</dbReference>
<dbReference type="GO" id="GO:0005886">
    <property type="term" value="C:plasma membrane"/>
    <property type="evidence" value="ECO:0007669"/>
    <property type="project" value="TreeGrafter"/>
</dbReference>
<keyword evidence="8 13" id="KW-0863">Zinc-finger</keyword>
<dbReference type="GO" id="GO:0005509">
    <property type="term" value="F:calcium ion binding"/>
    <property type="evidence" value="ECO:0007669"/>
    <property type="project" value="UniProtKB-UniRule"/>
</dbReference>
<dbReference type="FunFam" id="1.10.238.10:FF:000022">
    <property type="entry name" value="E3 ubiquitin-protein ligase CBL"/>
    <property type="match status" value="1"/>
</dbReference>
<evidence type="ECO:0000313" key="19">
    <source>
        <dbReference type="Proteomes" id="UP000694906"/>
    </source>
</evidence>
<evidence type="ECO:0000256" key="15">
    <source>
        <dbReference type="SAM" id="MobiDB-lite"/>
    </source>
</evidence>
<keyword evidence="19" id="KW-1185">Reference proteome</keyword>
<dbReference type="Gene3D" id="3.30.40.10">
    <property type="entry name" value="Zinc/RING finger domain, C3HC4 (zinc finger)"/>
    <property type="match status" value="1"/>
</dbReference>
<dbReference type="CDD" id="cd14392">
    <property type="entry name" value="UBA_Cbl-b"/>
    <property type="match status" value="1"/>
</dbReference>
<feature type="compositionally biased region" description="Polar residues" evidence="15">
    <location>
        <begin position="473"/>
        <end position="486"/>
    </location>
</feature>
<dbReference type="InterPro" id="IPR014742">
    <property type="entry name" value="Adaptor_Cbl_SH2-like"/>
</dbReference>
<comment type="subcellular location">
    <subcellularLocation>
        <location evidence="2">Cytoplasm</location>
    </subcellularLocation>
</comment>
<feature type="domain" description="UBA" evidence="16">
    <location>
        <begin position="840"/>
        <end position="879"/>
    </location>
</feature>
<dbReference type="FunFam" id="1.20.930.20:FF:000001">
    <property type="entry name" value="E3 ubiquitin-protein ligase CBL"/>
    <property type="match status" value="1"/>
</dbReference>
<dbReference type="Pfam" id="PF00097">
    <property type="entry name" value="zf-C3HC4"/>
    <property type="match status" value="1"/>
</dbReference>
<feature type="region of interest" description="Disordered" evidence="15">
    <location>
        <begin position="468"/>
        <end position="569"/>
    </location>
</feature>
<dbReference type="PROSITE" id="PS50089">
    <property type="entry name" value="ZF_RING_2"/>
    <property type="match status" value="1"/>
</dbReference>
<dbReference type="GO" id="GO:0045121">
    <property type="term" value="C:membrane raft"/>
    <property type="evidence" value="ECO:0007669"/>
    <property type="project" value="TreeGrafter"/>
</dbReference>
<dbReference type="PANTHER" id="PTHR23007">
    <property type="entry name" value="CBL"/>
    <property type="match status" value="1"/>
</dbReference>